<proteinExistence type="predicted"/>
<feature type="non-terminal residue" evidence="1">
    <location>
        <position position="409"/>
    </location>
</feature>
<dbReference type="EMBL" id="UINC01083754">
    <property type="protein sequence ID" value="SVC29772.1"/>
    <property type="molecule type" value="Genomic_DNA"/>
</dbReference>
<sequence length="409" mass="48813">DGYITDNIPYIKLSDDRGIRNWIAHSNKETVQLIKLWLQYKENNGIRILKDQNEIIEFLPDSYKTFWLCECFIKKEVPSVYRILKELREYPVLIIILILVHHKTSFKRLKDLIGTVANTLALNPKSGASSLKYFLKHAYKGSFTLKEFLKIKPELAKEILYLYSPMNNRWKQELEKPKKLIRKDILYKYESNRKYWHFTPEKHYELVLINKAAVGFSKLKFSSTDLQNIVSFKRLDEFKNQYEKHLKVNNIHRFEKHSPSYEDNVSILSKSNDQHAVDYLVPIVCNEKDIYKHINSISWHRAKLILTAIIDAEFKGIFYCGDDVFNYFKESNNRRKIQFIRWLRKNKYEYYKISILHLLDELNSKDSEIIYKNTGKYTLIDCISSSKYDFSGTFITDNRDFIFRILDID</sequence>
<reference evidence="1" key="1">
    <citation type="submission" date="2018-05" db="EMBL/GenBank/DDBJ databases">
        <authorList>
            <person name="Lanie J.A."/>
            <person name="Ng W.-L."/>
            <person name="Kazmierczak K.M."/>
            <person name="Andrzejewski T.M."/>
            <person name="Davidsen T.M."/>
            <person name="Wayne K.J."/>
            <person name="Tettelin H."/>
            <person name="Glass J.I."/>
            <person name="Rusch D."/>
            <person name="Podicherti R."/>
            <person name="Tsui H.-C.T."/>
            <person name="Winkler M.E."/>
        </authorList>
    </citation>
    <scope>NUCLEOTIDE SEQUENCE</scope>
</reference>
<feature type="non-terminal residue" evidence="1">
    <location>
        <position position="1"/>
    </location>
</feature>
<organism evidence="1">
    <name type="scientific">marine metagenome</name>
    <dbReference type="NCBI Taxonomy" id="408172"/>
    <lineage>
        <taxon>unclassified sequences</taxon>
        <taxon>metagenomes</taxon>
        <taxon>ecological metagenomes</taxon>
    </lineage>
</organism>
<accession>A0A382L391</accession>
<gene>
    <name evidence="1" type="ORF">METZ01_LOCUS282626</name>
</gene>
<dbReference type="AlphaFoldDB" id="A0A382L391"/>
<evidence type="ECO:0000313" key="1">
    <source>
        <dbReference type="EMBL" id="SVC29772.1"/>
    </source>
</evidence>
<name>A0A382L391_9ZZZZ</name>
<protein>
    <submittedName>
        <fullName evidence="1">Uncharacterized protein</fullName>
    </submittedName>
</protein>